<evidence type="ECO:0000256" key="2">
    <source>
        <dbReference type="ARBA" id="ARBA00006679"/>
    </source>
</evidence>
<dbReference type="PANTHER" id="PTHR33452">
    <property type="entry name" value="OXIDOREDUCTASE CATD-RELATED"/>
    <property type="match status" value="1"/>
</dbReference>
<comment type="similarity">
    <text evidence="2">Belongs to the DoxX family.</text>
</comment>
<dbReference type="RefSeq" id="WP_386718084.1">
    <property type="nucleotide sequence ID" value="NZ_JBHRSZ010000002.1"/>
</dbReference>
<gene>
    <name evidence="8" type="ORF">ACFOEK_06850</name>
</gene>
<dbReference type="EMBL" id="JBHRSZ010000002">
    <property type="protein sequence ID" value="MFC3150738.1"/>
    <property type="molecule type" value="Genomic_DNA"/>
</dbReference>
<keyword evidence="3" id="KW-1003">Cell membrane</keyword>
<evidence type="ECO:0000256" key="5">
    <source>
        <dbReference type="ARBA" id="ARBA00022989"/>
    </source>
</evidence>
<dbReference type="Proteomes" id="UP001595476">
    <property type="component" value="Unassembled WGS sequence"/>
</dbReference>
<evidence type="ECO:0000256" key="3">
    <source>
        <dbReference type="ARBA" id="ARBA00022475"/>
    </source>
</evidence>
<comment type="caution">
    <text evidence="8">The sequence shown here is derived from an EMBL/GenBank/DDBJ whole genome shotgun (WGS) entry which is preliminary data.</text>
</comment>
<comment type="subcellular location">
    <subcellularLocation>
        <location evidence="1">Cell membrane</location>
        <topology evidence="1">Multi-pass membrane protein</topology>
    </subcellularLocation>
</comment>
<keyword evidence="4 7" id="KW-0812">Transmembrane</keyword>
<reference evidence="9" key="1">
    <citation type="journal article" date="2019" name="Int. J. Syst. Evol. Microbiol.">
        <title>The Global Catalogue of Microorganisms (GCM) 10K type strain sequencing project: providing services to taxonomists for standard genome sequencing and annotation.</title>
        <authorList>
            <consortium name="The Broad Institute Genomics Platform"/>
            <consortium name="The Broad Institute Genome Sequencing Center for Infectious Disease"/>
            <person name="Wu L."/>
            <person name="Ma J."/>
        </authorList>
    </citation>
    <scope>NUCLEOTIDE SEQUENCE [LARGE SCALE GENOMIC DNA]</scope>
    <source>
        <strain evidence="9">KCTC 52438</strain>
    </source>
</reference>
<organism evidence="8 9">
    <name type="scientific">Litoribrevibacter euphylliae</name>
    <dbReference type="NCBI Taxonomy" id="1834034"/>
    <lineage>
        <taxon>Bacteria</taxon>
        <taxon>Pseudomonadati</taxon>
        <taxon>Pseudomonadota</taxon>
        <taxon>Gammaproteobacteria</taxon>
        <taxon>Oceanospirillales</taxon>
        <taxon>Oceanospirillaceae</taxon>
        <taxon>Litoribrevibacter</taxon>
    </lineage>
</organism>
<dbReference type="Pfam" id="PF07681">
    <property type="entry name" value="DoxX"/>
    <property type="match status" value="1"/>
</dbReference>
<sequence>MKALVVQSIRVHDQIAELATRAYPLLSLMIRLYLAQVFFSAGLTKITDWETTLVLFEYEYAVPLLPFELAAYLATFSELLFPLLLVAGMGTRIAAIALFILNIVAVISLEEMATAALYLHVIWGILLAQLILHGPGFISLRALLAKKFVSLESASNASK</sequence>
<dbReference type="InterPro" id="IPR032808">
    <property type="entry name" value="DoxX"/>
</dbReference>
<protein>
    <submittedName>
        <fullName evidence="8">DoxX family protein</fullName>
    </submittedName>
</protein>
<dbReference type="PANTHER" id="PTHR33452:SF1">
    <property type="entry name" value="INNER MEMBRANE PROTEIN YPHA-RELATED"/>
    <property type="match status" value="1"/>
</dbReference>
<evidence type="ECO:0000256" key="1">
    <source>
        <dbReference type="ARBA" id="ARBA00004651"/>
    </source>
</evidence>
<keyword evidence="6 7" id="KW-0472">Membrane</keyword>
<evidence type="ECO:0000256" key="4">
    <source>
        <dbReference type="ARBA" id="ARBA00022692"/>
    </source>
</evidence>
<dbReference type="InterPro" id="IPR051907">
    <property type="entry name" value="DoxX-like_oxidoreductase"/>
</dbReference>
<evidence type="ECO:0000313" key="9">
    <source>
        <dbReference type="Proteomes" id="UP001595476"/>
    </source>
</evidence>
<accession>A0ABV7H9Z1</accession>
<evidence type="ECO:0000256" key="6">
    <source>
        <dbReference type="ARBA" id="ARBA00023136"/>
    </source>
</evidence>
<proteinExistence type="inferred from homology"/>
<keyword evidence="9" id="KW-1185">Reference proteome</keyword>
<keyword evidence="5 7" id="KW-1133">Transmembrane helix</keyword>
<evidence type="ECO:0000256" key="7">
    <source>
        <dbReference type="SAM" id="Phobius"/>
    </source>
</evidence>
<evidence type="ECO:0000313" key="8">
    <source>
        <dbReference type="EMBL" id="MFC3150738.1"/>
    </source>
</evidence>
<name>A0ABV7H9Z1_9GAMM</name>
<feature type="transmembrane region" description="Helical" evidence="7">
    <location>
        <begin position="115"/>
        <end position="138"/>
    </location>
</feature>